<dbReference type="PANTHER" id="PTHR46211:SF14">
    <property type="entry name" value="GLYCEROPHOSPHODIESTER PHOSPHODIESTERASE"/>
    <property type="match status" value="1"/>
</dbReference>
<dbReference type="PANTHER" id="PTHR46211">
    <property type="entry name" value="GLYCEROPHOSPHORYL DIESTER PHOSPHODIESTERASE"/>
    <property type="match status" value="1"/>
</dbReference>
<dbReference type="GO" id="GO:0006629">
    <property type="term" value="P:lipid metabolic process"/>
    <property type="evidence" value="ECO:0007669"/>
    <property type="project" value="InterPro"/>
</dbReference>
<dbReference type="Pfam" id="PF03009">
    <property type="entry name" value="GDPD"/>
    <property type="match status" value="1"/>
</dbReference>
<dbReference type="Gene3D" id="3.20.20.190">
    <property type="entry name" value="Phosphatidylinositol (PI) phosphodiesterase"/>
    <property type="match status" value="1"/>
</dbReference>
<gene>
    <name evidence="3" type="ORF">BCL74_3139</name>
</gene>
<dbReference type="EMBL" id="RBIG01000003">
    <property type="protein sequence ID" value="RKQ68657.1"/>
    <property type="molecule type" value="Genomic_DNA"/>
</dbReference>
<organism evidence="3 4">
    <name type="scientific">Oceanibaculum indicum</name>
    <dbReference type="NCBI Taxonomy" id="526216"/>
    <lineage>
        <taxon>Bacteria</taxon>
        <taxon>Pseudomonadati</taxon>
        <taxon>Pseudomonadota</taxon>
        <taxon>Alphaproteobacteria</taxon>
        <taxon>Rhodospirillales</taxon>
        <taxon>Oceanibaculaceae</taxon>
        <taxon>Oceanibaculum</taxon>
    </lineage>
</organism>
<name>A0A420WCA7_9PROT</name>
<keyword evidence="1" id="KW-0732">Signal</keyword>
<sequence length="331" mass="35167">MTGQVRSLAAAGLALVLASGPALAFDLQGHRGARGLMPENSLPGFAKALSLGVTTLELDLAMTADGQLVVTHDPKLNGDLVQGPDGTYVGEDGPLVRNLTLAQVKTYDVGTLRPGSAYAGNFRDQQPMPGTSMPTLAEVVALTERAGAAAMRFNIEVKVNPGRPELTASREDFTRAAVAEIVRLGIVERTTLQSFDWAVPIQAQRLEPALKTAYLTIARGRNDNIQRGRPGASPWMGGLDIDDFAGSAPKAVKAAGGEIWSPFFRDMTDEDIAEAHALGLQVIPWTVNDPQDMANLIARGVDGIITDYPDRLRAVLAEKALPLPAAYPVQP</sequence>
<dbReference type="InterPro" id="IPR017946">
    <property type="entry name" value="PLC-like_Pdiesterase_TIM-brl"/>
</dbReference>
<dbReference type="Proteomes" id="UP000277424">
    <property type="component" value="Unassembled WGS sequence"/>
</dbReference>
<dbReference type="SUPFAM" id="SSF51695">
    <property type="entry name" value="PLC-like phosphodiesterases"/>
    <property type="match status" value="1"/>
</dbReference>
<dbReference type="GO" id="GO:0008081">
    <property type="term" value="F:phosphoric diester hydrolase activity"/>
    <property type="evidence" value="ECO:0007669"/>
    <property type="project" value="InterPro"/>
</dbReference>
<proteinExistence type="predicted"/>
<dbReference type="AlphaFoldDB" id="A0A420WCA7"/>
<dbReference type="CDD" id="cd08567">
    <property type="entry name" value="GDPD_SpGDE_like"/>
    <property type="match status" value="1"/>
</dbReference>
<evidence type="ECO:0000313" key="3">
    <source>
        <dbReference type="EMBL" id="RKQ68657.1"/>
    </source>
</evidence>
<accession>A0A420WCA7</accession>
<protein>
    <submittedName>
        <fullName evidence="3">Glycerophosphoryl diester phosphodiesterase</fullName>
    </submittedName>
</protein>
<evidence type="ECO:0000256" key="1">
    <source>
        <dbReference type="SAM" id="SignalP"/>
    </source>
</evidence>
<dbReference type="InterPro" id="IPR030395">
    <property type="entry name" value="GP_PDE_dom"/>
</dbReference>
<dbReference type="PROSITE" id="PS51704">
    <property type="entry name" value="GP_PDE"/>
    <property type="match status" value="1"/>
</dbReference>
<reference evidence="3 4" key="1">
    <citation type="submission" date="2018-10" db="EMBL/GenBank/DDBJ databases">
        <title>Comparative analysis of microorganisms from saline springs in Andes Mountain Range, Colombia.</title>
        <authorList>
            <person name="Rubin E."/>
        </authorList>
    </citation>
    <scope>NUCLEOTIDE SEQUENCE [LARGE SCALE GENOMIC DNA]</scope>
    <source>
        <strain evidence="3 4">USBA 36</strain>
    </source>
</reference>
<evidence type="ECO:0000259" key="2">
    <source>
        <dbReference type="PROSITE" id="PS51704"/>
    </source>
</evidence>
<evidence type="ECO:0000313" key="4">
    <source>
        <dbReference type="Proteomes" id="UP000277424"/>
    </source>
</evidence>
<feature type="signal peptide" evidence="1">
    <location>
        <begin position="1"/>
        <end position="24"/>
    </location>
</feature>
<feature type="domain" description="GP-PDE" evidence="2">
    <location>
        <begin position="25"/>
        <end position="316"/>
    </location>
</feature>
<feature type="chain" id="PRO_5019110153" evidence="1">
    <location>
        <begin position="25"/>
        <end position="331"/>
    </location>
</feature>
<comment type="caution">
    <text evidence="3">The sequence shown here is derived from an EMBL/GenBank/DDBJ whole genome shotgun (WGS) entry which is preliminary data.</text>
</comment>